<evidence type="ECO:0000256" key="1">
    <source>
        <dbReference type="SAM" id="Phobius"/>
    </source>
</evidence>
<dbReference type="EMBL" id="JAGGMB010000018">
    <property type="protein sequence ID" value="MBP2079608.1"/>
    <property type="molecule type" value="Genomic_DNA"/>
</dbReference>
<reference evidence="2" key="1">
    <citation type="submission" date="2021-03" db="EMBL/GenBank/DDBJ databases">
        <title>Genomic Encyclopedia of Type Strains, Phase IV (KMG-IV): sequencing the most valuable type-strain genomes for metagenomic binning, comparative biology and taxonomic classification.</title>
        <authorList>
            <person name="Goeker M."/>
        </authorList>
    </citation>
    <scope>NUCLEOTIDE SEQUENCE</scope>
    <source>
        <strain evidence="2">DSM 107338</strain>
    </source>
</reference>
<evidence type="ECO:0000313" key="2">
    <source>
        <dbReference type="EMBL" id="MBP2079608.1"/>
    </source>
</evidence>
<evidence type="ECO:0000313" key="3">
    <source>
        <dbReference type="Proteomes" id="UP001138793"/>
    </source>
</evidence>
<name>A0A9X0YVU2_9BACI</name>
<keyword evidence="3" id="KW-1185">Reference proteome</keyword>
<comment type="caution">
    <text evidence="2">The sequence shown here is derived from an EMBL/GenBank/DDBJ whole genome shotgun (WGS) entry which is preliminary data.</text>
</comment>
<accession>A0A9X0YVU2</accession>
<feature type="transmembrane region" description="Helical" evidence="1">
    <location>
        <begin position="157"/>
        <end position="178"/>
    </location>
</feature>
<dbReference type="RefSeq" id="WP_149472818.1">
    <property type="nucleotide sequence ID" value="NZ_JAGGMB010000018.1"/>
</dbReference>
<sequence>MEVMKRIALYLIGIVVFIAFVNGFVDESKELYTLVQQQKDAPLEQIVQGKTAERDLFGRMIYYGLFEEETETNVIYKNPASAYAQVSRDEFEQLEVGETIEGRMLGTAFSDRDVRSKLYEHLILMGVFLIYPFFFVIYQLIHIPVVERWMKRHDKLLGRLISSIFIGGICLGLLFSYISMGKSLFSTIQAHGGKQQEITALITDRDFDLNAGRYVSSQYFLALAYEDQDGNMVHMTKEVPPSVYHNNELFLTVSHPEGYPYRIHLNGFNAGDIFFYMGTDLFIYGLTIVMTALLIFAAVLWRRKKKTGSYWPEHKKKQSLL</sequence>
<gene>
    <name evidence="2" type="ORF">J2Z64_003907</name>
</gene>
<feature type="transmembrane region" description="Helical" evidence="1">
    <location>
        <begin position="281"/>
        <end position="301"/>
    </location>
</feature>
<keyword evidence="1" id="KW-1133">Transmembrane helix</keyword>
<dbReference type="Proteomes" id="UP001138793">
    <property type="component" value="Unassembled WGS sequence"/>
</dbReference>
<protein>
    <submittedName>
        <fullName evidence="2">Uncharacterized protein</fullName>
    </submittedName>
</protein>
<keyword evidence="1" id="KW-0812">Transmembrane</keyword>
<organism evidence="2 3">
    <name type="scientific">Oceanobacillus polygoni</name>
    <dbReference type="NCBI Taxonomy" id="1235259"/>
    <lineage>
        <taxon>Bacteria</taxon>
        <taxon>Bacillati</taxon>
        <taxon>Bacillota</taxon>
        <taxon>Bacilli</taxon>
        <taxon>Bacillales</taxon>
        <taxon>Bacillaceae</taxon>
        <taxon>Oceanobacillus</taxon>
    </lineage>
</organism>
<dbReference type="AlphaFoldDB" id="A0A9X0YVU2"/>
<proteinExistence type="predicted"/>
<dbReference type="OrthoDB" id="2716100at2"/>
<keyword evidence="1" id="KW-0472">Membrane</keyword>
<feature type="transmembrane region" description="Helical" evidence="1">
    <location>
        <begin position="7"/>
        <end position="25"/>
    </location>
</feature>
<feature type="transmembrane region" description="Helical" evidence="1">
    <location>
        <begin position="122"/>
        <end position="145"/>
    </location>
</feature>